<organism evidence="2 3">
    <name type="scientific">Streptomyces regalis</name>
    <dbReference type="NCBI Taxonomy" id="68262"/>
    <lineage>
        <taxon>Bacteria</taxon>
        <taxon>Bacillati</taxon>
        <taxon>Actinomycetota</taxon>
        <taxon>Actinomycetes</taxon>
        <taxon>Kitasatosporales</taxon>
        <taxon>Streptomycetaceae</taxon>
        <taxon>Streptomyces</taxon>
    </lineage>
</organism>
<reference evidence="3" key="1">
    <citation type="submission" date="2015-10" db="EMBL/GenBank/DDBJ databases">
        <authorList>
            <person name="Ju K.-S."/>
            <person name="Doroghazi J.R."/>
            <person name="Metcalf W.W."/>
        </authorList>
    </citation>
    <scope>NUCLEOTIDE SEQUENCE [LARGE SCALE GENOMIC DNA]</scope>
    <source>
        <strain evidence="3">NRRL 3151</strain>
    </source>
</reference>
<dbReference type="Proteomes" id="UP000053923">
    <property type="component" value="Unassembled WGS sequence"/>
</dbReference>
<dbReference type="OrthoDB" id="4213157at2"/>
<evidence type="ECO:0000256" key="1">
    <source>
        <dbReference type="SAM" id="Phobius"/>
    </source>
</evidence>
<proteinExistence type="predicted"/>
<keyword evidence="3" id="KW-1185">Reference proteome</keyword>
<keyword evidence="1" id="KW-0812">Transmembrane</keyword>
<sequence>MLSERRTRQWLWRWRSNPLRRRSDIAEAWIVLAVWAAIVVGSTLVGTVTSRAADKSFAQLRAERHAVRAVLVESTVRRVPTSEGVRDDSVRAKVRWTASDGSTRTGRAVVDSGRTAGSKILIWFDDEGRLVTPPPTVAEASAQAGLLGLSAALALGGLVYAAGRVARWRLDRRRVDEWGRKWEQVEPQWRRKIS</sequence>
<evidence type="ECO:0000313" key="2">
    <source>
        <dbReference type="EMBL" id="KUL24600.1"/>
    </source>
</evidence>
<name>A0A101JD57_9ACTN</name>
<protein>
    <recommendedName>
        <fullName evidence="4">Proline rich protein membrane protein</fullName>
    </recommendedName>
</protein>
<dbReference type="AlphaFoldDB" id="A0A101JD57"/>
<feature type="transmembrane region" description="Helical" evidence="1">
    <location>
        <begin position="144"/>
        <end position="163"/>
    </location>
</feature>
<gene>
    <name evidence="2" type="ORF">ADL12_36390</name>
</gene>
<evidence type="ECO:0008006" key="4">
    <source>
        <dbReference type="Google" id="ProtNLM"/>
    </source>
</evidence>
<dbReference type="InterPro" id="IPR039708">
    <property type="entry name" value="MT1774/Rv1733c-like"/>
</dbReference>
<dbReference type="PANTHER" id="PTHR42305:SF1">
    <property type="entry name" value="MEMBRANE PROTEIN RV1733C-RELATED"/>
    <property type="match status" value="1"/>
</dbReference>
<feature type="transmembrane region" description="Helical" evidence="1">
    <location>
        <begin position="25"/>
        <end position="45"/>
    </location>
</feature>
<keyword evidence="1" id="KW-1133">Transmembrane helix</keyword>
<comment type="caution">
    <text evidence="2">The sequence shown here is derived from an EMBL/GenBank/DDBJ whole genome shotgun (WGS) entry which is preliminary data.</text>
</comment>
<accession>A0A101JD57</accession>
<dbReference type="EMBL" id="LLZG01000375">
    <property type="protein sequence ID" value="KUL24600.1"/>
    <property type="molecule type" value="Genomic_DNA"/>
</dbReference>
<evidence type="ECO:0000313" key="3">
    <source>
        <dbReference type="Proteomes" id="UP000053923"/>
    </source>
</evidence>
<dbReference type="RefSeq" id="WP_062710665.1">
    <property type="nucleotide sequence ID" value="NZ_LLZG01000375.1"/>
</dbReference>
<dbReference type="PANTHER" id="PTHR42305">
    <property type="entry name" value="MEMBRANE PROTEIN RV1733C-RELATED"/>
    <property type="match status" value="1"/>
</dbReference>
<keyword evidence="1" id="KW-0472">Membrane</keyword>